<comment type="caution">
    <text evidence="2">The sequence shown here is derived from an EMBL/GenBank/DDBJ whole genome shotgun (WGS) entry which is preliminary data.</text>
</comment>
<dbReference type="STRING" id="307972.A0A2G8L2J1"/>
<gene>
    <name evidence="2" type="ORF">BSL78_08613</name>
</gene>
<dbReference type="Proteomes" id="UP000230750">
    <property type="component" value="Unassembled WGS sequence"/>
</dbReference>
<dbReference type="InterPro" id="IPR037760">
    <property type="entry name" value="SMKR1"/>
</dbReference>
<evidence type="ECO:0000256" key="1">
    <source>
        <dbReference type="SAM" id="MobiDB-lite"/>
    </source>
</evidence>
<evidence type="ECO:0000313" key="3">
    <source>
        <dbReference type="Proteomes" id="UP000230750"/>
    </source>
</evidence>
<organism evidence="2 3">
    <name type="scientific">Stichopus japonicus</name>
    <name type="common">Sea cucumber</name>
    <dbReference type="NCBI Taxonomy" id="307972"/>
    <lineage>
        <taxon>Eukaryota</taxon>
        <taxon>Metazoa</taxon>
        <taxon>Echinodermata</taxon>
        <taxon>Eleutherozoa</taxon>
        <taxon>Echinozoa</taxon>
        <taxon>Holothuroidea</taxon>
        <taxon>Aspidochirotacea</taxon>
        <taxon>Aspidochirotida</taxon>
        <taxon>Stichopodidae</taxon>
        <taxon>Apostichopus</taxon>
    </lineage>
</organism>
<keyword evidence="3" id="KW-1185">Reference proteome</keyword>
<accession>A0A2G8L2J1</accession>
<name>A0A2G8L2J1_STIJA</name>
<feature type="region of interest" description="Disordered" evidence="1">
    <location>
        <begin position="1"/>
        <end position="43"/>
    </location>
</feature>
<dbReference type="OrthoDB" id="5989977at2759"/>
<feature type="compositionally biased region" description="Basic residues" evidence="1">
    <location>
        <begin position="76"/>
        <end position="90"/>
    </location>
</feature>
<dbReference type="PANTHER" id="PTHR37932:SF1">
    <property type="entry name" value="SMALL LYSINE-RICH PROTEIN 1"/>
    <property type="match status" value="1"/>
</dbReference>
<feature type="compositionally biased region" description="Basic residues" evidence="1">
    <location>
        <begin position="15"/>
        <end position="32"/>
    </location>
</feature>
<dbReference type="AlphaFoldDB" id="A0A2G8L2J1"/>
<sequence length="90" mass="9626">MGGKKGFSKSAKALPRGRSKSPGGKKGKRKTKSVSPAPKKPVDLLSPAAMTNAYYIAHGAQEFLEVRGFGWPDASKKKKKGKGKGKKKKK</sequence>
<reference evidence="2 3" key="1">
    <citation type="journal article" date="2017" name="PLoS Biol.">
        <title>The sea cucumber genome provides insights into morphological evolution and visceral regeneration.</title>
        <authorList>
            <person name="Zhang X."/>
            <person name="Sun L."/>
            <person name="Yuan J."/>
            <person name="Sun Y."/>
            <person name="Gao Y."/>
            <person name="Zhang L."/>
            <person name="Li S."/>
            <person name="Dai H."/>
            <person name="Hamel J.F."/>
            <person name="Liu C."/>
            <person name="Yu Y."/>
            <person name="Liu S."/>
            <person name="Lin W."/>
            <person name="Guo K."/>
            <person name="Jin S."/>
            <person name="Xu P."/>
            <person name="Storey K.B."/>
            <person name="Huan P."/>
            <person name="Zhang T."/>
            <person name="Zhou Y."/>
            <person name="Zhang J."/>
            <person name="Lin C."/>
            <person name="Li X."/>
            <person name="Xing L."/>
            <person name="Huo D."/>
            <person name="Sun M."/>
            <person name="Wang L."/>
            <person name="Mercier A."/>
            <person name="Li F."/>
            <person name="Yang H."/>
            <person name="Xiang J."/>
        </authorList>
    </citation>
    <scope>NUCLEOTIDE SEQUENCE [LARGE SCALE GENOMIC DNA]</scope>
    <source>
        <strain evidence="2">Shaxun</strain>
        <tissue evidence="2">Muscle</tissue>
    </source>
</reference>
<dbReference type="EMBL" id="MRZV01000247">
    <property type="protein sequence ID" value="PIK54479.1"/>
    <property type="molecule type" value="Genomic_DNA"/>
</dbReference>
<proteinExistence type="predicted"/>
<feature type="region of interest" description="Disordered" evidence="1">
    <location>
        <begin position="68"/>
        <end position="90"/>
    </location>
</feature>
<dbReference type="PANTHER" id="PTHR37932">
    <property type="entry name" value="SMALL LYSINE-RICH PROTEIN 1"/>
    <property type="match status" value="1"/>
</dbReference>
<evidence type="ECO:0000313" key="2">
    <source>
        <dbReference type="EMBL" id="PIK54479.1"/>
    </source>
</evidence>
<protein>
    <submittedName>
        <fullName evidence="2">Putative small lysine-rich protein 1</fullName>
    </submittedName>
</protein>